<dbReference type="InterPro" id="IPR027469">
    <property type="entry name" value="Cation_efflux_TMD_sf"/>
</dbReference>
<dbReference type="AlphaFoldDB" id="A0A936NE71"/>
<keyword evidence="2 5" id="KW-0812">Transmembrane</keyword>
<keyword evidence="3 5" id="KW-1133">Transmembrane helix</keyword>
<evidence type="ECO:0000256" key="4">
    <source>
        <dbReference type="ARBA" id="ARBA00023136"/>
    </source>
</evidence>
<evidence type="ECO:0000313" key="7">
    <source>
        <dbReference type="EMBL" id="MBK9297743.1"/>
    </source>
</evidence>
<dbReference type="PANTHER" id="PTHR11562:SF17">
    <property type="entry name" value="RE54080P-RELATED"/>
    <property type="match status" value="1"/>
</dbReference>
<feature type="transmembrane region" description="Helical" evidence="5">
    <location>
        <begin position="126"/>
        <end position="146"/>
    </location>
</feature>
<dbReference type="InterPro" id="IPR050681">
    <property type="entry name" value="CDF/SLC30A"/>
</dbReference>
<dbReference type="InterPro" id="IPR002524">
    <property type="entry name" value="Cation_efflux"/>
</dbReference>
<evidence type="ECO:0000256" key="2">
    <source>
        <dbReference type="ARBA" id="ARBA00022692"/>
    </source>
</evidence>
<accession>A0A936NE71</accession>
<reference evidence="7 8" key="1">
    <citation type="submission" date="2020-10" db="EMBL/GenBank/DDBJ databases">
        <title>Connecting structure to function with the recovery of over 1000 high-quality activated sludge metagenome-assembled genomes encoding full-length rRNA genes using long-read sequencing.</title>
        <authorList>
            <person name="Singleton C.M."/>
            <person name="Petriglieri F."/>
            <person name="Kristensen J.M."/>
            <person name="Kirkegaard R.H."/>
            <person name="Michaelsen T.Y."/>
            <person name="Andersen M.H."/>
            <person name="Karst S.M."/>
            <person name="Dueholm M.S."/>
            <person name="Nielsen P.H."/>
            <person name="Albertsen M."/>
        </authorList>
    </citation>
    <scope>NUCLEOTIDE SEQUENCE [LARGE SCALE GENOMIC DNA]</scope>
    <source>
        <strain evidence="7">Lyne_18-Q3-R50-59_MAXAC.006</strain>
    </source>
</reference>
<organism evidence="7 8">
    <name type="scientific">Candidatus Neomicrothrix subdominans</name>
    <dbReference type="NCBI Taxonomy" id="2954438"/>
    <lineage>
        <taxon>Bacteria</taxon>
        <taxon>Bacillati</taxon>
        <taxon>Actinomycetota</taxon>
        <taxon>Acidimicrobiia</taxon>
        <taxon>Acidimicrobiales</taxon>
        <taxon>Microthrixaceae</taxon>
        <taxon>Candidatus Neomicrothrix</taxon>
    </lineage>
</organism>
<evidence type="ECO:0000313" key="8">
    <source>
        <dbReference type="Proteomes" id="UP000727993"/>
    </source>
</evidence>
<dbReference type="Proteomes" id="UP000727993">
    <property type="component" value="Unassembled WGS sequence"/>
</dbReference>
<feature type="transmembrane region" description="Helical" evidence="5">
    <location>
        <begin position="21"/>
        <end position="44"/>
    </location>
</feature>
<dbReference type="Gene3D" id="1.20.1510.10">
    <property type="entry name" value="Cation efflux protein transmembrane domain"/>
    <property type="match status" value="1"/>
</dbReference>
<protein>
    <submittedName>
        <fullName evidence="7">Cation transporter</fullName>
    </submittedName>
</protein>
<feature type="transmembrane region" description="Helical" evidence="5">
    <location>
        <begin position="158"/>
        <end position="178"/>
    </location>
</feature>
<feature type="transmembrane region" description="Helical" evidence="5">
    <location>
        <begin position="50"/>
        <end position="67"/>
    </location>
</feature>
<feature type="domain" description="Cation efflux protein transmembrane" evidence="6">
    <location>
        <begin position="88"/>
        <end position="215"/>
    </location>
</feature>
<dbReference type="SUPFAM" id="SSF161111">
    <property type="entry name" value="Cation efflux protein transmembrane domain-like"/>
    <property type="match status" value="1"/>
</dbReference>
<dbReference type="InterPro" id="IPR058533">
    <property type="entry name" value="Cation_efflux_TM"/>
</dbReference>
<keyword evidence="4 5" id="KW-0472">Membrane</keyword>
<evidence type="ECO:0000256" key="3">
    <source>
        <dbReference type="ARBA" id="ARBA00022989"/>
    </source>
</evidence>
<proteinExistence type="predicted"/>
<gene>
    <name evidence="7" type="ORF">IPN02_13120</name>
</gene>
<feature type="transmembrane region" description="Helical" evidence="5">
    <location>
        <begin position="88"/>
        <end position="111"/>
    </location>
</feature>
<dbReference type="NCBIfam" id="TIGR01297">
    <property type="entry name" value="CDF"/>
    <property type="match status" value="1"/>
</dbReference>
<comment type="subcellular location">
    <subcellularLocation>
        <location evidence="1">Membrane</location>
        <topology evidence="1">Multi-pass membrane protein</topology>
    </subcellularLocation>
</comment>
<evidence type="ECO:0000259" key="6">
    <source>
        <dbReference type="Pfam" id="PF01545"/>
    </source>
</evidence>
<evidence type="ECO:0000256" key="5">
    <source>
        <dbReference type="SAM" id="Phobius"/>
    </source>
</evidence>
<dbReference type="GO" id="GO:0005886">
    <property type="term" value="C:plasma membrane"/>
    <property type="evidence" value="ECO:0007669"/>
    <property type="project" value="TreeGrafter"/>
</dbReference>
<evidence type="ECO:0000256" key="1">
    <source>
        <dbReference type="ARBA" id="ARBA00004141"/>
    </source>
</evidence>
<dbReference type="Pfam" id="PF01545">
    <property type="entry name" value="Cation_efflux"/>
    <property type="match status" value="2"/>
</dbReference>
<sequence>MTPSELDPAALRQRKRLMIAFWLIAVFFVVELVAGVLTGSSALLADSGHMLADVVGMGMSLAAIQLASRRDLRAIVRHLPSTKASRPYRLRILIGVIASALLLAMAMYVVARAVIELTGEATVRGLPMLIVALVGLTVNIVAFYLLRDPTQGSLRLSSAYLEVLADTIGSVGVIVAAVVLEVTGWSWVDPIIGIGLALWLLPRGFRLGRQGVRILRQAAPPDLDLVGLEAALRRIDGVLDVLDLDVWTLSADLDAASARLGVTRDTDRHAVLERAQELFERHCDISHGTLLVEADGDPVPSEVTW</sequence>
<comment type="caution">
    <text evidence="7">The sequence shown here is derived from an EMBL/GenBank/DDBJ whole genome shotgun (WGS) entry which is preliminary data.</text>
</comment>
<dbReference type="PANTHER" id="PTHR11562">
    <property type="entry name" value="CATION EFFLUX PROTEIN/ ZINC TRANSPORTER"/>
    <property type="match status" value="1"/>
</dbReference>
<feature type="domain" description="Cation efflux protein transmembrane" evidence="6">
    <location>
        <begin position="17"/>
        <end position="70"/>
    </location>
</feature>
<feature type="transmembrane region" description="Helical" evidence="5">
    <location>
        <begin position="184"/>
        <end position="201"/>
    </location>
</feature>
<dbReference type="EMBL" id="JADJZA010000007">
    <property type="protein sequence ID" value="MBK9297743.1"/>
    <property type="molecule type" value="Genomic_DNA"/>
</dbReference>
<dbReference type="GO" id="GO:0005385">
    <property type="term" value="F:zinc ion transmembrane transporter activity"/>
    <property type="evidence" value="ECO:0007669"/>
    <property type="project" value="TreeGrafter"/>
</dbReference>
<name>A0A936NE71_9ACTN</name>